<dbReference type="OrthoDB" id="9776196at2"/>
<comment type="caution">
    <text evidence="2">The sequence shown here is derived from an EMBL/GenBank/DDBJ whole genome shotgun (WGS) entry which is preliminary data.</text>
</comment>
<evidence type="ECO:0000313" key="2">
    <source>
        <dbReference type="EMBL" id="OPJ56861.1"/>
    </source>
</evidence>
<reference evidence="2 3" key="1">
    <citation type="submission" date="2017-03" db="EMBL/GenBank/DDBJ databases">
        <title>Genome sequence of Clostridium thermoalcaliphilum DSM 7309.</title>
        <authorList>
            <person name="Poehlein A."/>
            <person name="Daniel R."/>
        </authorList>
    </citation>
    <scope>NUCLEOTIDE SEQUENCE [LARGE SCALE GENOMIC DNA]</scope>
    <source>
        <strain evidence="2 3">DSM 7309</strain>
    </source>
</reference>
<dbReference type="Pfam" id="PF05949">
    <property type="entry name" value="DUF881"/>
    <property type="match status" value="1"/>
</dbReference>
<dbReference type="RefSeq" id="WP_079410213.1">
    <property type="nucleotide sequence ID" value="NZ_MZGW01000001.1"/>
</dbReference>
<dbReference type="PANTHER" id="PTHR37313:SF2">
    <property type="entry name" value="UPF0749 PROTEIN YLXX"/>
    <property type="match status" value="1"/>
</dbReference>
<comment type="similarity">
    <text evidence="1">Belongs to the UPF0749 family.</text>
</comment>
<proteinExistence type="inferred from homology"/>
<evidence type="ECO:0000256" key="1">
    <source>
        <dbReference type="ARBA" id="ARBA00009108"/>
    </source>
</evidence>
<sequence length="238" mass="26502">MSKTVKQRSVILLTFLLGITISIQVKSLDPNNVFVSLRSINEMQNQINLERIELENINKLIAERKYDIAKYELELKENGSVQNVIKNELEDIKTVTGLKALRGPGIVVTVADSEREIGLGEDPNDVIVHDIDVLKIVNDLKVAGAEALAINGERIISLSEIKCSGPTITINGSTYGQPFIITAIGEQKTLEAAIKAPNSYANILREIYGLRIHSNIFDEIEIPRYNKNINFKFIKEGD</sequence>
<gene>
    <name evidence="2" type="ORF">CLOTH_01430</name>
</gene>
<dbReference type="PANTHER" id="PTHR37313">
    <property type="entry name" value="UPF0749 PROTEIN RV1825"/>
    <property type="match status" value="1"/>
</dbReference>
<dbReference type="AlphaFoldDB" id="A0A1V4IA40"/>
<keyword evidence="3" id="KW-1185">Reference proteome</keyword>
<evidence type="ECO:0000313" key="3">
    <source>
        <dbReference type="Proteomes" id="UP000190140"/>
    </source>
</evidence>
<dbReference type="STRING" id="29349.CLOTH_01430"/>
<protein>
    <recommendedName>
        <fullName evidence="4">DUF881 domain-containing protein</fullName>
    </recommendedName>
</protein>
<dbReference type="EMBL" id="MZGW01000001">
    <property type="protein sequence ID" value="OPJ56861.1"/>
    <property type="molecule type" value="Genomic_DNA"/>
</dbReference>
<dbReference type="Proteomes" id="UP000190140">
    <property type="component" value="Unassembled WGS sequence"/>
</dbReference>
<evidence type="ECO:0008006" key="4">
    <source>
        <dbReference type="Google" id="ProtNLM"/>
    </source>
</evidence>
<organism evidence="2 3">
    <name type="scientific">Alkalithermobacter paradoxus</name>
    <dbReference type="NCBI Taxonomy" id="29349"/>
    <lineage>
        <taxon>Bacteria</taxon>
        <taxon>Bacillati</taxon>
        <taxon>Bacillota</taxon>
        <taxon>Clostridia</taxon>
        <taxon>Peptostreptococcales</taxon>
        <taxon>Tepidibacteraceae</taxon>
        <taxon>Alkalithermobacter</taxon>
    </lineage>
</organism>
<dbReference type="InterPro" id="IPR010273">
    <property type="entry name" value="DUF881"/>
</dbReference>
<dbReference type="Gene3D" id="3.30.70.1880">
    <property type="entry name" value="Protein of unknown function DUF881"/>
    <property type="match status" value="1"/>
</dbReference>
<accession>A0A1V4IA40</accession>
<name>A0A1V4IA40_9FIRM</name>